<name>Q01Z52_SOLUE</name>
<dbReference type="AlphaFoldDB" id="Q01Z52"/>
<dbReference type="eggNOG" id="COG0515">
    <property type="taxonomic scope" value="Bacteria"/>
</dbReference>
<dbReference type="InterPro" id="IPR011009">
    <property type="entry name" value="Kinase-like_dom_sf"/>
</dbReference>
<reference evidence="1" key="1">
    <citation type="submission" date="2006-10" db="EMBL/GenBank/DDBJ databases">
        <title>Complete sequence of Solibacter usitatus Ellin6076.</title>
        <authorList>
            <consortium name="US DOE Joint Genome Institute"/>
            <person name="Copeland A."/>
            <person name="Lucas S."/>
            <person name="Lapidus A."/>
            <person name="Barry K."/>
            <person name="Detter J.C."/>
            <person name="Glavina del Rio T."/>
            <person name="Hammon N."/>
            <person name="Israni S."/>
            <person name="Dalin E."/>
            <person name="Tice H."/>
            <person name="Pitluck S."/>
            <person name="Thompson L.S."/>
            <person name="Brettin T."/>
            <person name="Bruce D."/>
            <person name="Han C."/>
            <person name="Tapia R."/>
            <person name="Gilna P."/>
            <person name="Schmutz J."/>
            <person name="Larimer F."/>
            <person name="Land M."/>
            <person name="Hauser L."/>
            <person name="Kyrpides N."/>
            <person name="Mikhailova N."/>
            <person name="Janssen P.H."/>
            <person name="Kuske C.R."/>
            <person name="Richardson P."/>
        </authorList>
    </citation>
    <scope>NUCLEOTIDE SEQUENCE</scope>
    <source>
        <strain evidence="1">Ellin6076</strain>
    </source>
</reference>
<organism evidence="1">
    <name type="scientific">Solibacter usitatus (strain Ellin6076)</name>
    <dbReference type="NCBI Taxonomy" id="234267"/>
    <lineage>
        <taxon>Bacteria</taxon>
        <taxon>Pseudomonadati</taxon>
        <taxon>Acidobacteriota</taxon>
        <taxon>Terriglobia</taxon>
        <taxon>Bryobacterales</taxon>
        <taxon>Solibacteraceae</taxon>
        <taxon>Candidatus Solibacter</taxon>
    </lineage>
</organism>
<proteinExistence type="predicted"/>
<dbReference type="HOGENOM" id="CLU_632771_0_0_0"/>
<evidence type="ECO:0000313" key="1">
    <source>
        <dbReference type="EMBL" id="ABJ85063.1"/>
    </source>
</evidence>
<dbReference type="InParanoid" id="Q01Z52"/>
<dbReference type="KEGG" id="sus:Acid_4099"/>
<accession>Q01Z52</accession>
<dbReference type="Gene3D" id="1.10.510.10">
    <property type="entry name" value="Transferase(Phosphotransferase) domain 1"/>
    <property type="match status" value="1"/>
</dbReference>
<protein>
    <submittedName>
        <fullName evidence="1">Sporulation domain protein</fullName>
    </submittedName>
</protein>
<sequence>MSLTVIRVTFTHDFLRTMLYDKNNHALEQDRFMTHLREHWEGVSLPGDFILEQWLGGDDSAAFFKTAPDPDGRQSIVKLVPEASVDGKAQLDLWHRTRQLRHPNLLELRDCGRADLAGEIVLYAVFESPDDTLASALAQAPLTRQEAREVLDAVIDALRYLHAQGLSIGTLATDHILAVGERIKLSTDALREAADPAATAEDIRALGLLWQQALMSASPRSSEIVPHAADPNPDTRWTLAEITAALNPPAPPLPPPPAIVAPPPPPPPAVVAAPPPPAVPYSFPKWIIVGAAGLLLLILALNLRRPASPEVAHPRLVAIPAPLPVEPAPDPAPAKPTPVVAKAMWRVVAFTYRTREAASKKVSQLNQHHPDLHATVFAPREKRGYYLVTLGGRMTHEDALHLQRTAKGKGLPRDLYVQNYSE</sequence>
<dbReference type="EMBL" id="CP000473">
    <property type="protein sequence ID" value="ABJ85063.1"/>
    <property type="molecule type" value="Genomic_DNA"/>
</dbReference>
<gene>
    <name evidence="1" type="ordered locus">Acid_4099</name>
</gene>
<dbReference type="SUPFAM" id="SSF56112">
    <property type="entry name" value="Protein kinase-like (PK-like)"/>
    <property type="match status" value="1"/>
</dbReference>